<dbReference type="CDD" id="cd00200">
    <property type="entry name" value="WD40"/>
    <property type="match status" value="1"/>
</dbReference>
<dbReference type="PANTHER" id="PTHR19846:SF0">
    <property type="entry name" value="PRE-MRNA PROCESSING FACTOR 4"/>
    <property type="match status" value="1"/>
</dbReference>
<organism evidence="4 5">
    <name type="scientific">Malassezia equina</name>
    <dbReference type="NCBI Taxonomy" id="1381935"/>
    <lineage>
        <taxon>Eukaryota</taxon>
        <taxon>Fungi</taxon>
        <taxon>Dikarya</taxon>
        <taxon>Basidiomycota</taxon>
        <taxon>Ustilaginomycotina</taxon>
        <taxon>Malasseziomycetes</taxon>
        <taxon>Malasseziales</taxon>
        <taxon>Malasseziaceae</taxon>
        <taxon>Malassezia</taxon>
    </lineage>
</organism>
<dbReference type="AlphaFoldDB" id="A0AAF0EDA7"/>
<dbReference type="InterPro" id="IPR036285">
    <property type="entry name" value="PRP4-like_sf"/>
</dbReference>
<proteinExistence type="predicted"/>
<dbReference type="InterPro" id="IPR019775">
    <property type="entry name" value="WD40_repeat_CS"/>
</dbReference>
<dbReference type="Proteomes" id="UP001214415">
    <property type="component" value="Chromosome 4"/>
</dbReference>
<evidence type="ECO:0000259" key="3">
    <source>
        <dbReference type="SMART" id="SM00500"/>
    </source>
</evidence>
<dbReference type="Pfam" id="PF08799">
    <property type="entry name" value="PRP4"/>
    <property type="match status" value="1"/>
</dbReference>
<name>A0AAF0EDA7_9BASI</name>
<dbReference type="Gene3D" id="4.10.280.110">
    <property type="entry name" value="Pre-mRNA processing factor 4 domain"/>
    <property type="match status" value="1"/>
</dbReference>
<dbReference type="InterPro" id="IPR014906">
    <property type="entry name" value="PRP4-like"/>
</dbReference>
<evidence type="ECO:0000313" key="4">
    <source>
        <dbReference type="EMBL" id="WFD23490.1"/>
    </source>
</evidence>
<gene>
    <name evidence="4" type="ORF">MEQU1_002181</name>
</gene>
<dbReference type="GO" id="GO:0017070">
    <property type="term" value="F:U6 snRNA binding"/>
    <property type="evidence" value="ECO:0007669"/>
    <property type="project" value="TreeGrafter"/>
</dbReference>
<dbReference type="SMART" id="SM00320">
    <property type="entry name" value="WD40"/>
    <property type="match status" value="7"/>
</dbReference>
<dbReference type="Gene3D" id="2.130.10.10">
    <property type="entry name" value="YVTN repeat-like/Quinoprotein amine dehydrogenase"/>
    <property type="match status" value="3"/>
</dbReference>
<keyword evidence="5" id="KW-1185">Reference proteome</keyword>
<dbReference type="InterPro" id="IPR020472">
    <property type="entry name" value="WD40_PAC1"/>
</dbReference>
<dbReference type="EMBL" id="CP119903">
    <property type="protein sequence ID" value="WFD23490.1"/>
    <property type="molecule type" value="Genomic_DNA"/>
</dbReference>
<evidence type="ECO:0000256" key="1">
    <source>
        <dbReference type="ARBA" id="ARBA00022574"/>
    </source>
</evidence>
<dbReference type="GO" id="GO:0000398">
    <property type="term" value="P:mRNA splicing, via spliceosome"/>
    <property type="evidence" value="ECO:0007669"/>
    <property type="project" value="TreeGrafter"/>
</dbReference>
<dbReference type="GO" id="GO:0046540">
    <property type="term" value="C:U4/U6 x U5 tri-snRNP complex"/>
    <property type="evidence" value="ECO:0007669"/>
    <property type="project" value="TreeGrafter"/>
</dbReference>
<keyword evidence="2" id="KW-0677">Repeat</keyword>
<dbReference type="SUPFAM" id="SSF158230">
    <property type="entry name" value="PRP4-like"/>
    <property type="match status" value="1"/>
</dbReference>
<dbReference type="SUPFAM" id="SSF50978">
    <property type="entry name" value="WD40 repeat-like"/>
    <property type="match status" value="1"/>
</dbReference>
<accession>A0AAF0EDA7</accession>
<evidence type="ECO:0000313" key="5">
    <source>
        <dbReference type="Proteomes" id="UP001214415"/>
    </source>
</evidence>
<dbReference type="InterPro" id="IPR001680">
    <property type="entry name" value="WD40_rpt"/>
</dbReference>
<dbReference type="SMART" id="SM00500">
    <property type="entry name" value="SFM"/>
    <property type="match status" value="1"/>
</dbReference>
<sequence>MADEAGIALDDLGIEAQASAPLSAGDAELHAMLEQRKLAHQVPVPTSDVQVRERLRQYDEPITLFGEREPDRRARLLQVLIARHGKNAVHLSHAPSAEAEADDDDEEFYTEGSDDLLVARRRIAMDSLSRAKERRAYQSREARVPMQDVAQLRKQVLEPLRSYQLLGSQIAGSRPISMVRFAPNASILATGSWSGQAALWSLPNATPRGAALTGHEDRVSGLAWHPRATLSQSTNAVNLATGAGDGAVCLWSLDDERPLLRTLRGHEARVCRTAFHPMGDYLASASFDGTWRLWDIERGLELLLQEGHSREVYAIDVHTDGSLVASGGLDAIGRLWDTRTGRTAMVLDGHAREILGMAFAPNGYHLLSASGDDTVRVWDLRTLSTLYTIPAHRSSVADVRFFTAANERPRAPAPWWADTADSMEVDEREEADTPALRRSGLYFATAGYDGLVKLWSADDWQLIHTLRGDSGKVMSVDISSDGQYIASGEWGRTFKLWGSL</sequence>
<dbReference type="PANTHER" id="PTHR19846">
    <property type="entry name" value="WD40 REPEAT PROTEIN"/>
    <property type="match status" value="1"/>
</dbReference>
<evidence type="ECO:0000256" key="2">
    <source>
        <dbReference type="ARBA" id="ARBA00022737"/>
    </source>
</evidence>
<keyword evidence="1" id="KW-0853">WD repeat</keyword>
<dbReference type="FunFam" id="2.130.10.10:FF:000443">
    <property type="entry name" value="U4/U6 small nuclear ribonucleoprotein Prp4"/>
    <property type="match status" value="1"/>
</dbReference>
<dbReference type="PROSITE" id="PS00678">
    <property type="entry name" value="WD_REPEATS_1"/>
    <property type="match status" value="2"/>
</dbReference>
<dbReference type="InterPro" id="IPR015943">
    <property type="entry name" value="WD40/YVTN_repeat-like_dom_sf"/>
</dbReference>
<dbReference type="Pfam" id="PF00400">
    <property type="entry name" value="WD40"/>
    <property type="match status" value="6"/>
</dbReference>
<dbReference type="GO" id="GO:0030621">
    <property type="term" value="F:U4 snRNA binding"/>
    <property type="evidence" value="ECO:0007669"/>
    <property type="project" value="TreeGrafter"/>
</dbReference>
<dbReference type="InterPro" id="IPR036322">
    <property type="entry name" value="WD40_repeat_dom_sf"/>
</dbReference>
<protein>
    <recommendedName>
        <fullName evidence="3">Pre-mRNA processing factor 4 (PRP4)-like domain-containing protein</fullName>
    </recommendedName>
</protein>
<feature type="domain" description="Pre-mRNA processing factor 4 (PRP4)-like" evidence="3">
    <location>
        <begin position="46"/>
        <end position="95"/>
    </location>
</feature>
<reference evidence="4" key="1">
    <citation type="submission" date="2023-03" db="EMBL/GenBank/DDBJ databases">
        <title>Mating type loci evolution in Malassezia.</title>
        <authorList>
            <person name="Coelho M.A."/>
        </authorList>
    </citation>
    <scope>NUCLEOTIDE SEQUENCE</scope>
    <source>
        <strain evidence="4">CBS 12830</strain>
    </source>
</reference>
<dbReference type="PRINTS" id="PR00320">
    <property type="entry name" value="GPROTEINBRPT"/>
</dbReference>